<comment type="catalytic activity">
    <reaction evidence="1">
        <text>inosine + phosphate = alpha-D-ribose 1-phosphate + hypoxanthine</text>
        <dbReference type="Rhea" id="RHEA:27646"/>
        <dbReference type="ChEBI" id="CHEBI:17368"/>
        <dbReference type="ChEBI" id="CHEBI:17596"/>
        <dbReference type="ChEBI" id="CHEBI:43474"/>
        <dbReference type="ChEBI" id="CHEBI:57720"/>
        <dbReference type="EC" id="2.4.2.1"/>
    </reaction>
    <physiologicalReaction direction="left-to-right" evidence="1">
        <dbReference type="Rhea" id="RHEA:27647"/>
    </physiologicalReaction>
</comment>
<dbReference type="Proteomes" id="UP000031631">
    <property type="component" value="Chromosome"/>
</dbReference>
<evidence type="ECO:0000313" key="12">
    <source>
        <dbReference type="Proteomes" id="UP000031631"/>
    </source>
</evidence>
<evidence type="ECO:0000313" key="11">
    <source>
        <dbReference type="EMBL" id="BAO43971.1"/>
    </source>
</evidence>
<dbReference type="Gene3D" id="3.60.140.10">
    <property type="entry name" value="CNF1/YfiH-like putative cysteine hydrolases"/>
    <property type="match status" value="1"/>
</dbReference>
<keyword evidence="6" id="KW-0862">Zinc</keyword>
<keyword evidence="3" id="KW-0808">Transferase</keyword>
<dbReference type="EMBL" id="AP012273">
    <property type="protein sequence ID" value="BAO43971.1"/>
    <property type="molecule type" value="Genomic_DNA"/>
</dbReference>
<dbReference type="AlphaFoldDB" id="A0A7U6JH43"/>
<dbReference type="OrthoDB" id="4279at2"/>
<dbReference type="InterPro" id="IPR038371">
    <property type="entry name" value="Cu_polyphenol_OxRdtase_sf"/>
</dbReference>
<dbReference type="GO" id="GO:0017061">
    <property type="term" value="F:S-methyl-5-thioadenosine phosphorylase activity"/>
    <property type="evidence" value="ECO:0007669"/>
    <property type="project" value="UniProtKB-EC"/>
</dbReference>
<dbReference type="Pfam" id="PF02578">
    <property type="entry name" value="Cu-oxidase_4"/>
    <property type="match status" value="1"/>
</dbReference>
<dbReference type="SUPFAM" id="SSF64438">
    <property type="entry name" value="CNF1/YfiH-like putative cysteine hydrolases"/>
    <property type="match status" value="1"/>
</dbReference>
<dbReference type="GO" id="GO:0005507">
    <property type="term" value="F:copper ion binding"/>
    <property type="evidence" value="ECO:0007669"/>
    <property type="project" value="TreeGrafter"/>
</dbReference>
<dbReference type="InterPro" id="IPR003730">
    <property type="entry name" value="Cu_polyphenol_OxRdtase"/>
</dbReference>
<evidence type="ECO:0000256" key="3">
    <source>
        <dbReference type="ARBA" id="ARBA00022679"/>
    </source>
</evidence>
<dbReference type="InterPro" id="IPR011324">
    <property type="entry name" value="Cytotoxic_necrot_fac-like_cat"/>
</dbReference>
<dbReference type="GO" id="GO:0016787">
    <property type="term" value="F:hydrolase activity"/>
    <property type="evidence" value="ECO:0007669"/>
    <property type="project" value="UniProtKB-KW"/>
</dbReference>
<dbReference type="KEGG" id="tbn:TBH_C1042"/>
<dbReference type="RefSeq" id="WP_041066285.1">
    <property type="nucleotide sequence ID" value="NZ_AP012273.1"/>
</dbReference>
<evidence type="ECO:0000256" key="8">
    <source>
        <dbReference type="ARBA" id="ARBA00048968"/>
    </source>
</evidence>
<dbReference type="CDD" id="cd16833">
    <property type="entry name" value="YfiH"/>
    <property type="match status" value="1"/>
</dbReference>
<comment type="catalytic activity">
    <reaction evidence="8">
        <text>adenosine + phosphate = alpha-D-ribose 1-phosphate + adenine</text>
        <dbReference type="Rhea" id="RHEA:27642"/>
        <dbReference type="ChEBI" id="CHEBI:16335"/>
        <dbReference type="ChEBI" id="CHEBI:16708"/>
        <dbReference type="ChEBI" id="CHEBI:43474"/>
        <dbReference type="ChEBI" id="CHEBI:57720"/>
        <dbReference type="EC" id="2.4.2.1"/>
    </reaction>
    <physiologicalReaction direction="left-to-right" evidence="8">
        <dbReference type="Rhea" id="RHEA:27643"/>
    </physiologicalReaction>
</comment>
<evidence type="ECO:0000256" key="5">
    <source>
        <dbReference type="ARBA" id="ARBA00022801"/>
    </source>
</evidence>
<name>A0A7U6JH43_9GAMM</name>
<dbReference type="PANTHER" id="PTHR30616:SF2">
    <property type="entry name" value="PURINE NUCLEOSIDE PHOSPHORYLASE LACC1"/>
    <property type="match status" value="1"/>
</dbReference>
<dbReference type="NCBIfam" id="TIGR00726">
    <property type="entry name" value="peptidoglycan editing factor PgeF"/>
    <property type="match status" value="1"/>
</dbReference>
<keyword evidence="5" id="KW-0378">Hydrolase</keyword>
<gene>
    <name evidence="11" type="ORF">TBH_C1042</name>
</gene>
<keyword evidence="12" id="KW-1185">Reference proteome</keyword>
<comment type="similarity">
    <text evidence="2 10">Belongs to the purine nucleoside phosphorylase YfiH/LACC1 family.</text>
</comment>
<evidence type="ECO:0000256" key="6">
    <source>
        <dbReference type="ARBA" id="ARBA00022833"/>
    </source>
</evidence>
<evidence type="ECO:0000256" key="7">
    <source>
        <dbReference type="ARBA" id="ARBA00047989"/>
    </source>
</evidence>
<evidence type="ECO:0000256" key="2">
    <source>
        <dbReference type="ARBA" id="ARBA00007353"/>
    </source>
</evidence>
<organism evidence="11 12">
    <name type="scientific">Thiolapillus brandeum</name>
    <dbReference type="NCBI Taxonomy" id="1076588"/>
    <lineage>
        <taxon>Bacteria</taxon>
        <taxon>Pseudomonadati</taxon>
        <taxon>Pseudomonadota</taxon>
        <taxon>Gammaproteobacteria</taxon>
        <taxon>Chromatiales</taxon>
        <taxon>Sedimenticolaceae</taxon>
        <taxon>Thiolapillus</taxon>
    </lineage>
</organism>
<keyword evidence="4" id="KW-0479">Metal-binding</keyword>
<evidence type="ECO:0000256" key="1">
    <source>
        <dbReference type="ARBA" id="ARBA00000553"/>
    </source>
</evidence>
<evidence type="ECO:0000256" key="10">
    <source>
        <dbReference type="RuleBase" id="RU361274"/>
    </source>
</evidence>
<dbReference type="NCBIfam" id="NF007998">
    <property type="entry name" value="PRK10723.1"/>
    <property type="match status" value="1"/>
</dbReference>
<reference evidence="11 12" key="1">
    <citation type="journal article" date="2014" name="PLoS ONE">
        <title>Physiological and genomic features of a novel sulfur-oxidizing gammaproteobacterium belonging to a previously uncultivated symbiotic lineage isolated from a hydrothermal vent.</title>
        <authorList>
            <person name="Nunoura T."/>
            <person name="Takaki Y."/>
            <person name="Kazama H."/>
            <person name="Kakuta J."/>
            <person name="Shimamura S."/>
            <person name="Makita H."/>
            <person name="Hirai M."/>
            <person name="Miyazaki M."/>
            <person name="Takai K."/>
        </authorList>
    </citation>
    <scope>NUCLEOTIDE SEQUENCE [LARGE SCALE GENOMIC DNA]</scope>
    <source>
        <strain evidence="11 12">Hiromi1</strain>
    </source>
</reference>
<comment type="catalytic activity">
    <reaction evidence="7">
        <text>adenosine + H2O + H(+) = inosine + NH4(+)</text>
        <dbReference type="Rhea" id="RHEA:24408"/>
        <dbReference type="ChEBI" id="CHEBI:15377"/>
        <dbReference type="ChEBI" id="CHEBI:15378"/>
        <dbReference type="ChEBI" id="CHEBI:16335"/>
        <dbReference type="ChEBI" id="CHEBI:17596"/>
        <dbReference type="ChEBI" id="CHEBI:28938"/>
        <dbReference type="EC" id="3.5.4.4"/>
    </reaction>
    <physiologicalReaction direction="left-to-right" evidence="7">
        <dbReference type="Rhea" id="RHEA:24409"/>
    </physiologicalReaction>
</comment>
<dbReference type="PANTHER" id="PTHR30616">
    <property type="entry name" value="UNCHARACTERIZED PROTEIN YFIH"/>
    <property type="match status" value="1"/>
</dbReference>
<protein>
    <recommendedName>
        <fullName evidence="10">Purine nucleoside phosphorylase</fullName>
    </recommendedName>
</protein>
<sequence length="242" mass="26209">MEPEFIVPEWPAPASVGALSTTRIGGVSAAPWKSFNLGDHVGDDPEKVMENRRILKRAAGLSVAPHWLEQVHGCRVMSEHQSACQADASYSQGAGKVCAVLTADCLPVLFCNQEGTAVAAAHAGWRGLAAGVLESTLACFEDPPSCILAWLGPAIGPQHFEVGAEVRRAFLSRQPEADCAFRPNGQDKWLADIWKLARLRLAAAGVTRVYGGGRCTFTEEQKFFSYRREGQTGRMASLVWLQ</sequence>
<accession>A0A7U6JH43</accession>
<evidence type="ECO:0000256" key="9">
    <source>
        <dbReference type="ARBA" id="ARBA00049893"/>
    </source>
</evidence>
<comment type="catalytic activity">
    <reaction evidence="9">
        <text>S-methyl-5'-thioadenosine + phosphate = 5-(methylsulfanyl)-alpha-D-ribose 1-phosphate + adenine</text>
        <dbReference type="Rhea" id="RHEA:11852"/>
        <dbReference type="ChEBI" id="CHEBI:16708"/>
        <dbReference type="ChEBI" id="CHEBI:17509"/>
        <dbReference type="ChEBI" id="CHEBI:43474"/>
        <dbReference type="ChEBI" id="CHEBI:58533"/>
        <dbReference type="EC" id="2.4.2.28"/>
    </reaction>
    <physiologicalReaction direction="left-to-right" evidence="9">
        <dbReference type="Rhea" id="RHEA:11853"/>
    </physiologicalReaction>
</comment>
<proteinExistence type="inferred from homology"/>
<evidence type="ECO:0000256" key="4">
    <source>
        <dbReference type="ARBA" id="ARBA00022723"/>
    </source>
</evidence>